<proteinExistence type="predicted"/>
<dbReference type="InterPro" id="IPR023210">
    <property type="entry name" value="NADP_OxRdtase_dom"/>
</dbReference>
<dbReference type="CDD" id="cd19092">
    <property type="entry name" value="AKR_BsYcsN_EcYdhF-like"/>
    <property type="match status" value="1"/>
</dbReference>
<dbReference type="InterPro" id="IPR050523">
    <property type="entry name" value="AKR_Detox_Biosynth"/>
</dbReference>
<dbReference type="RefSeq" id="WP_086582803.1">
    <property type="nucleotide sequence ID" value="NZ_MUIZ01000003.1"/>
</dbReference>
<dbReference type="PANTHER" id="PTHR43364">
    <property type="entry name" value="NADH-SPECIFIC METHYLGLYOXAL REDUCTASE-RELATED"/>
    <property type="match status" value="1"/>
</dbReference>
<protein>
    <submittedName>
        <fullName evidence="2">Aldo/keto reductase</fullName>
    </submittedName>
</protein>
<feature type="domain" description="NADP-dependent oxidoreductase" evidence="1">
    <location>
        <begin position="29"/>
        <end position="292"/>
    </location>
</feature>
<dbReference type="Pfam" id="PF00248">
    <property type="entry name" value="Aldo_ket_red"/>
    <property type="match status" value="1"/>
</dbReference>
<evidence type="ECO:0000313" key="3">
    <source>
        <dbReference type="Proteomes" id="UP000194606"/>
    </source>
</evidence>
<dbReference type="EMBL" id="MUIZ01000003">
    <property type="protein sequence ID" value="OUK04629.1"/>
    <property type="molecule type" value="Genomic_DNA"/>
</dbReference>
<accession>A0A252CE48</accession>
<reference evidence="2 3" key="1">
    <citation type="submission" date="2017-02" db="EMBL/GenBank/DDBJ databases">
        <authorList>
            <person name="Peterson S.W."/>
        </authorList>
    </citation>
    <scope>NUCLEOTIDE SEQUENCE [LARGE SCALE GENOMIC DNA]</scope>
    <source>
        <strain evidence="2">159469</strain>
    </source>
</reference>
<dbReference type="Proteomes" id="UP000194606">
    <property type="component" value="Unassembled WGS sequence"/>
</dbReference>
<dbReference type="Gene3D" id="3.20.20.100">
    <property type="entry name" value="NADP-dependent oxidoreductase domain"/>
    <property type="match status" value="1"/>
</dbReference>
<sequence length="303" mass="34488">MKKIQIADMQASQIILGCMRIIEPGKNPVKVIETAYENGINFFDHADIYGAGQCETVFAEALAQTSIRREDIYLQSKCAIRPGIAFDFSKEHIIQSVEGSLQRLQTDYLDTMLLHRPDTLMEPEEVAEAFYELEKSGKVRYFGVSNQNPMQVELLKTAVKQPLLFNQLQFGLKHTEMVDAGLNVNIPNQASHMQDGSVLEYSRINKMTIQAWSPFQHGYFDGPFVGNDKFPELNKKLEEYAEKYNLTPSGIAIAWINRHPARMQTIIGTMTERRIKEVTNASDLVLSREEWYDLYMAAGNILP</sequence>
<gene>
    <name evidence="2" type="ORF">BZZ03_06380</name>
</gene>
<evidence type="ECO:0000259" key="1">
    <source>
        <dbReference type="Pfam" id="PF00248"/>
    </source>
</evidence>
<evidence type="ECO:0000313" key="2">
    <source>
        <dbReference type="EMBL" id="OUK04629.1"/>
    </source>
</evidence>
<name>A0A252CE48_9LACT</name>
<dbReference type="SUPFAM" id="SSF51430">
    <property type="entry name" value="NAD(P)-linked oxidoreductase"/>
    <property type="match status" value="1"/>
</dbReference>
<organism evidence="2 3">
    <name type="scientific">Lactococcus petauri</name>
    <dbReference type="NCBI Taxonomy" id="1940789"/>
    <lineage>
        <taxon>Bacteria</taxon>
        <taxon>Bacillati</taxon>
        <taxon>Bacillota</taxon>
        <taxon>Bacilli</taxon>
        <taxon>Lactobacillales</taxon>
        <taxon>Streptococcaceae</taxon>
        <taxon>Lactococcus</taxon>
    </lineage>
</organism>
<dbReference type="AlphaFoldDB" id="A0A252CE48"/>
<dbReference type="PANTHER" id="PTHR43364:SF1">
    <property type="entry name" value="OXIDOREDUCTASE YDHF"/>
    <property type="match status" value="1"/>
</dbReference>
<dbReference type="InterPro" id="IPR036812">
    <property type="entry name" value="NAD(P)_OxRdtase_dom_sf"/>
</dbReference>
<comment type="caution">
    <text evidence="2">The sequence shown here is derived from an EMBL/GenBank/DDBJ whole genome shotgun (WGS) entry which is preliminary data.</text>
</comment>
<dbReference type="GO" id="GO:0005829">
    <property type="term" value="C:cytosol"/>
    <property type="evidence" value="ECO:0007669"/>
    <property type="project" value="TreeGrafter"/>
</dbReference>